<dbReference type="Gene3D" id="3.40.50.300">
    <property type="entry name" value="P-loop containing nucleotide triphosphate hydrolases"/>
    <property type="match status" value="1"/>
</dbReference>
<dbReference type="GO" id="GO:0009360">
    <property type="term" value="C:DNA polymerase III complex"/>
    <property type="evidence" value="ECO:0007669"/>
    <property type="project" value="InterPro"/>
</dbReference>
<dbReference type="RefSeq" id="WP_075819150.1">
    <property type="nucleotide sequence ID" value="NZ_CAPNHH010000015.1"/>
</dbReference>
<evidence type="ECO:0000259" key="10">
    <source>
        <dbReference type="Pfam" id="PF21694"/>
    </source>
</evidence>
<keyword evidence="6" id="KW-0239">DNA-directed DNA polymerase</keyword>
<proteinExistence type="inferred from homology"/>
<dbReference type="Pfam" id="PF06144">
    <property type="entry name" value="DNA_pol3_delta"/>
    <property type="match status" value="1"/>
</dbReference>
<dbReference type="InterPro" id="IPR005790">
    <property type="entry name" value="DNA_polIII_delta"/>
</dbReference>
<comment type="catalytic activity">
    <reaction evidence="8">
        <text>DNA(n) + a 2'-deoxyribonucleoside 5'-triphosphate = DNA(n+1) + diphosphate</text>
        <dbReference type="Rhea" id="RHEA:22508"/>
        <dbReference type="Rhea" id="RHEA-COMP:17339"/>
        <dbReference type="Rhea" id="RHEA-COMP:17340"/>
        <dbReference type="ChEBI" id="CHEBI:33019"/>
        <dbReference type="ChEBI" id="CHEBI:61560"/>
        <dbReference type="ChEBI" id="CHEBI:173112"/>
        <dbReference type="EC" id="2.7.7.7"/>
    </reaction>
</comment>
<dbReference type="AlphaFoldDB" id="A0A1U7NGH4"/>
<dbReference type="PANTHER" id="PTHR34388">
    <property type="entry name" value="DNA POLYMERASE III SUBUNIT DELTA"/>
    <property type="match status" value="1"/>
</dbReference>
<keyword evidence="5" id="KW-0235">DNA replication</keyword>
<dbReference type="InterPro" id="IPR027417">
    <property type="entry name" value="P-loop_NTPase"/>
</dbReference>
<evidence type="ECO:0000256" key="5">
    <source>
        <dbReference type="ARBA" id="ARBA00022705"/>
    </source>
</evidence>
<dbReference type="OrthoDB" id="9775929at2"/>
<dbReference type="InterPro" id="IPR010372">
    <property type="entry name" value="DNA_pol3_delta_N"/>
</dbReference>
<keyword evidence="4" id="KW-0548">Nucleotidyltransferase</keyword>
<evidence type="ECO:0000313" key="12">
    <source>
        <dbReference type="Proteomes" id="UP000186341"/>
    </source>
</evidence>
<dbReference type="InterPro" id="IPR048466">
    <property type="entry name" value="DNA_pol3_delta-like_C"/>
</dbReference>
<evidence type="ECO:0000259" key="9">
    <source>
        <dbReference type="Pfam" id="PF06144"/>
    </source>
</evidence>
<evidence type="ECO:0000256" key="8">
    <source>
        <dbReference type="ARBA" id="ARBA00049244"/>
    </source>
</evidence>
<dbReference type="GO" id="GO:0003677">
    <property type="term" value="F:DNA binding"/>
    <property type="evidence" value="ECO:0007669"/>
    <property type="project" value="InterPro"/>
</dbReference>
<evidence type="ECO:0000256" key="2">
    <source>
        <dbReference type="ARBA" id="ARBA00017703"/>
    </source>
</evidence>
<dbReference type="EMBL" id="MPJW01000115">
    <property type="protein sequence ID" value="OLU40182.1"/>
    <property type="molecule type" value="Genomic_DNA"/>
</dbReference>
<dbReference type="Gene3D" id="1.10.8.60">
    <property type="match status" value="1"/>
</dbReference>
<dbReference type="GO" id="GO:0003887">
    <property type="term" value="F:DNA-directed DNA polymerase activity"/>
    <property type="evidence" value="ECO:0007669"/>
    <property type="project" value="UniProtKB-KW"/>
</dbReference>
<comment type="similarity">
    <text evidence="7">Belongs to the DNA polymerase HolA subunit family.</text>
</comment>
<dbReference type="SUPFAM" id="SSF48019">
    <property type="entry name" value="post-AAA+ oligomerization domain-like"/>
    <property type="match status" value="1"/>
</dbReference>
<gene>
    <name evidence="11" type="ORF">BO222_05585</name>
</gene>
<reference evidence="11 12" key="1">
    <citation type="submission" date="2016-11" db="EMBL/GenBank/DDBJ databases">
        <title>Description of two novel members of the family Erysipelotrichaceae: Ileibacterium lipovorans gen. nov., sp. nov. and Dubosiella newyorkensis, gen. nov., sp. nov.</title>
        <authorList>
            <person name="Cox L.M."/>
            <person name="Sohn J."/>
            <person name="Tyrrell K.L."/>
            <person name="Citron D.M."/>
            <person name="Lawson P.A."/>
            <person name="Patel N.B."/>
            <person name="Iizumi T."/>
            <person name="Perez-Perez G.I."/>
            <person name="Goldstein E.J."/>
            <person name="Blaser M.J."/>
        </authorList>
    </citation>
    <scope>NUCLEOTIDE SEQUENCE [LARGE SCALE GENOMIC DNA]</scope>
    <source>
        <strain evidence="11 12">NYU-BL-A3</strain>
    </source>
</reference>
<keyword evidence="3" id="KW-0808">Transferase</keyword>
<dbReference type="GeneID" id="82202682"/>
<evidence type="ECO:0000256" key="4">
    <source>
        <dbReference type="ARBA" id="ARBA00022695"/>
    </source>
</evidence>
<dbReference type="NCBIfam" id="TIGR01128">
    <property type="entry name" value="holA"/>
    <property type="match status" value="1"/>
</dbReference>
<dbReference type="Pfam" id="PF21694">
    <property type="entry name" value="DNA_pol3_delta_C"/>
    <property type="match status" value="1"/>
</dbReference>
<evidence type="ECO:0000256" key="1">
    <source>
        <dbReference type="ARBA" id="ARBA00012417"/>
    </source>
</evidence>
<comment type="caution">
    <text evidence="11">The sequence shown here is derived from an EMBL/GenBank/DDBJ whole genome shotgun (WGS) entry which is preliminary data.</text>
</comment>
<evidence type="ECO:0000256" key="7">
    <source>
        <dbReference type="ARBA" id="ARBA00034754"/>
    </source>
</evidence>
<name>A0A1U7NGH4_9FIRM</name>
<feature type="domain" description="DNA polymerase III delta N-terminal" evidence="9">
    <location>
        <begin position="16"/>
        <end position="131"/>
    </location>
</feature>
<dbReference type="SUPFAM" id="SSF52540">
    <property type="entry name" value="P-loop containing nucleoside triphosphate hydrolases"/>
    <property type="match status" value="1"/>
</dbReference>
<evidence type="ECO:0000256" key="3">
    <source>
        <dbReference type="ARBA" id="ARBA00022679"/>
    </source>
</evidence>
<protein>
    <recommendedName>
        <fullName evidence="2">DNA polymerase III subunit delta</fullName>
        <ecNumber evidence="1">2.7.7.7</ecNumber>
    </recommendedName>
</protein>
<dbReference type="Proteomes" id="UP000186341">
    <property type="component" value="Unassembled WGS sequence"/>
</dbReference>
<feature type="domain" description="DNA polymerase III delta subunit-like C-terminal" evidence="10">
    <location>
        <begin position="204"/>
        <end position="322"/>
    </location>
</feature>
<evidence type="ECO:0000256" key="6">
    <source>
        <dbReference type="ARBA" id="ARBA00022932"/>
    </source>
</evidence>
<dbReference type="Gene3D" id="1.20.272.10">
    <property type="match status" value="1"/>
</dbReference>
<dbReference type="PANTHER" id="PTHR34388:SF1">
    <property type="entry name" value="DNA POLYMERASE III SUBUNIT DELTA"/>
    <property type="match status" value="1"/>
</dbReference>
<evidence type="ECO:0000313" key="11">
    <source>
        <dbReference type="EMBL" id="OLU40182.1"/>
    </source>
</evidence>
<dbReference type="InterPro" id="IPR008921">
    <property type="entry name" value="DNA_pol3_clamp-load_cplx_C"/>
</dbReference>
<organism evidence="11 12">
    <name type="scientific">Ileibacterium valens</name>
    <dbReference type="NCBI Taxonomy" id="1862668"/>
    <lineage>
        <taxon>Bacteria</taxon>
        <taxon>Bacillati</taxon>
        <taxon>Bacillota</taxon>
        <taxon>Erysipelotrichia</taxon>
        <taxon>Erysipelotrichales</taxon>
        <taxon>Erysipelotrichaceae</taxon>
        <taxon>Ileibacterium</taxon>
    </lineage>
</organism>
<dbReference type="EC" id="2.7.7.7" evidence="1"/>
<keyword evidence="12" id="KW-1185">Reference proteome</keyword>
<accession>A0A1U7NGH4</accession>
<dbReference type="GO" id="GO:0006261">
    <property type="term" value="P:DNA-templated DNA replication"/>
    <property type="evidence" value="ECO:0007669"/>
    <property type="project" value="TreeGrafter"/>
</dbReference>
<sequence length="335" mass="38274">MTSLSKHENMEGMIAIIYGDDPSRMQYKLDHLRNEFKPDVYLRLDATKDEPRDFYAETVSVSLFPERKMIVLANADFLSANEQSHGYDLDKIADLDLDDGWIVYMLEKPKLDGRKKKVKELSKKARMIECKLPEEKNMPALVRSMIKEKNLKMSEEAIRWYIAHAGMKTAKISMELDKFSIFALDGKELSLEDVMAMTTLEPLENVFKMTDALFNRQGLKLLALYRNFRFTGMEPVAICALLASQVRFVYQVRVLMDLGMDQNQIAKELNASSGRVYNTKKNASRFSANELLSTLNDLSSLDQAIKGGMVDKDEGFENFIFEIIKSNSASLNDTH</sequence>